<feature type="compositionally biased region" description="Polar residues" evidence="1">
    <location>
        <begin position="32"/>
        <end position="47"/>
    </location>
</feature>
<evidence type="ECO:0000256" key="1">
    <source>
        <dbReference type="SAM" id="MobiDB-lite"/>
    </source>
</evidence>
<organism evidence="2 3">
    <name type="scientific">Euplotes crassus</name>
    <dbReference type="NCBI Taxonomy" id="5936"/>
    <lineage>
        <taxon>Eukaryota</taxon>
        <taxon>Sar</taxon>
        <taxon>Alveolata</taxon>
        <taxon>Ciliophora</taxon>
        <taxon>Intramacronucleata</taxon>
        <taxon>Spirotrichea</taxon>
        <taxon>Hypotrichia</taxon>
        <taxon>Euplotida</taxon>
        <taxon>Euplotidae</taxon>
        <taxon>Moneuplotes</taxon>
    </lineage>
</organism>
<accession>A0AAD1XW72</accession>
<dbReference type="AlphaFoldDB" id="A0AAD1XW72"/>
<sequence>MGCNGSTKKTKELTKPVTSVCSDVSVEKKLSTRTIGGNSKPVGNSSGNKDKPSLNGGAKDPKVGLRSILKPERNSIEESSHEYPSGRGGRAASPCGGGGGASYGGYSYSGEDLEVVVVDVEETKCFIYPPGFS</sequence>
<protein>
    <submittedName>
        <fullName evidence="2">Uncharacterized protein</fullName>
    </submittedName>
</protein>
<reference evidence="2" key="1">
    <citation type="submission" date="2023-07" db="EMBL/GenBank/DDBJ databases">
        <authorList>
            <consortium name="AG Swart"/>
            <person name="Singh M."/>
            <person name="Singh A."/>
            <person name="Seah K."/>
            <person name="Emmerich C."/>
        </authorList>
    </citation>
    <scope>NUCLEOTIDE SEQUENCE</scope>
    <source>
        <strain evidence="2">DP1</strain>
    </source>
</reference>
<comment type="caution">
    <text evidence="2">The sequence shown here is derived from an EMBL/GenBank/DDBJ whole genome shotgun (WGS) entry which is preliminary data.</text>
</comment>
<gene>
    <name evidence="2" type="ORF">ECRASSUSDP1_LOCUS21413</name>
</gene>
<evidence type="ECO:0000313" key="3">
    <source>
        <dbReference type="Proteomes" id="UP001295684"/>
    </source>
</evidence>
<evidence type="ECO:0000313" key="2">
    <source>
        <dbReference type="EMBL" id="CAI2379989.1"/>
    </source>
</evidence>
<proteinExistence type="predicted"/>
<dbReference type="Proteomes" id="UP001295684">
    <property type="component" value="Unassembled WGS sequence"/>
</dbReference>
<feature type="compositionally biased region" description="Basic and acidic residues" evidence="1">
    <location>
        <begin position="59"/>
        <end position="81"/>
    </location>
</feature>
<dbReference type="EMBL" id="CAMPGE010021886">
    <property type="protein sequence ID" value="CAI2379989.1"/>
    <property type="molecule type" value="Genomic_DNA"/>
</dbReference>
<keyword evidence="3" id="KW-1185">Reference proteome</keyword>
<feature type="region of interest" description="Disordered" evidence="1">
    <location>
        <begin position="1"/>
        <end position="96"/>
    </location>
</feature>
<name>A0AAD1XW72_EUPCR</name>